<dbReference type="PANTHER" id="PTHR48081">
    <property type="entry name" value="AB HYDROLASE SUPERFAMILY PROTEIN C4A8.06C"/>
    <property type="match status" value="1"/>
</dbReference>
<proteinExistence type="predicted"/>
<evidence type="ECO:0000313" key="5">
    <source>
        <dbReference type="Proteomes" id="UP000223913"/>
    </source>
</evidence>
<feature type="chain" id="PRO_5013130247" evidence="2">
    <location>
        <begin position="24"/>
        <end position="311"/>
    </location>
</feature>
<dbReference type="Gene3D" id="3.40.50.1820">
    <property type="entry name" value="alpha/beta hydrolase"/>
    <property type="match status" value="1"/>
</dbReference>
<comment type="caution">
    <text evidence="4">The sequence shown here is derived from an EMBL/GenBank/DDBJ whole genome shotgun (WGS) entry which is preliminary data.</text>
</comment>
<accession>A0A2D0N3S3</accession>
<feature type="signal peptide" evidence="2">
    <location>
        <begin position="1"/>
        <end position="23"/>
    </location>
</feature>
<dbReference type="PANTHER" id="PTHR48081:SF6">
    <property type="entry name" value="PEPTIDASE S9 PROLYL OLIGOPEPTIDASE CATALYTIC DOMAIN-CONTAINING PROTEIN"/>
    <property type="match status" value="1"/>
</dbReference>
<dbReference type="InterPro" id="IPR049492">
    <property type="entry name" value="BD-FAE-like_dom"/>
</dbReference>
<gene>
    <name evidence="4" type="ORF">CRP01_29900</name>
</gene>
<dbReference type="InterPro" id="IPR029058">
    <property type="entry name" value="AB_hydrolase_fold"/>
</dbReference>
<dbReference type="Pfam" id="PF20434">
    <property type="entry name" value="BD-FAE"/>
    <property type="match status" value="1"/>
</dbReference>
<protein>
    <submittedName>
        <fullName evidence="4">Pectin acetylesterase</fullName>
    </submittedName>
</protein>
<dbReference type="Proteomes" id="UP000223913">
    <property type="component" value="Unassembled WGS sequence"/>
</dbReference>
<keyword evidence="5" id="KW-1185">Reference proteome</keyword>
<evidence type="ECO:0000259" key="3">
    <source>
        <dbReference type="Pfam" id="PF20434"/>
    </source>
</evidence>
<reference evidence="4 5" key="1">
    <citation type="submission" date="2017-10" db="EMBL/GenBank/DDBJ databases">
        <title>The draft genome sequence of Lewinella nigricans NBRC 102662.</title>
        <authorList>
            <person name="Wang K."/>
        </authorList>
    </citation>
    <scope>NUCLEOTIDE SEQUENCE [LARGE SCALE GENOMIC DNA]</scope>
    <source>
        <strain evidence="4 5">NBRC 102662</strain>
    </source>
</reference>
<name>A0A2D0N3S3_FLAN2</name>
<dbReference type="OrthoDB" id="9794725at2"/>
<sequence>MNKCQLSGLLSAILLLSVWSSHAQEYIPLWPDGKMPNSKGLAVQDTIVRERFQQVGEPGMYALFPSSDENNGSAVLIIPGGGYHHVTYNFSGLQLAKWLNTLGISTFVLKYRLPHSPDLKVRHEGPIQDAERAMQLIRAHAEEWGIDKERIGVQGTSAGGHLAAVLGTEPQDLADIGDEVSRESYAPNFLILVSPVISFVDSPHRGSQRNFLGPEPAAGLIDTYSAEKRVSERTPPAFLVHAANDTSVDPMNSLLFTQALMEHDVSVSFHLFPTGKHAIAMRNNPGATDLWTAICEAWMKEKGFIRLVSKQ</sequence>
<dbReference type="RefSeq" id="WP_099153739.1">
    <property type="nucleotide sequence ID" value="NZ_PDUD01000036.1"/>
</dbReference>
<dbReference type="EMBL" id="PDUD01000036">
    <property type="protein sequence ID" value="PHN02799.1"/>
    <property type="molecule type" value="Genomic_DNA"/>
</dbReference>
<evidence type="ECO:0000313" key="4">
    <source>
        <dbReference type="EMBL" id="PHN02799.1"/>
    </source>
</evidence>
<organism evidence="4 5">
    <name type="scientific">Flavilitoribacter nigricans (strain ATCC 23147 / DSM 23189 / NBRC 102662 / NCIMB 1420 / SS-2)</name>
    <name type="common">Lewinella nigricans</name>
    <dbReference type="NCBI Taxonomy" id="1122177"/>
    <lineage>
        <taxon>Bacteria</taxon>
        <taxon>Pseudomonadati</taxon>
        <taxon>Bacteroidota</taxon>
        <taxon>Saprospiria</taxon>
        <taxon>Saprospirales</taxon>
        <taxon>Lewinellaceae</taxon>
        <taxon>Flavilitoribacter</taxon>
    </lineage>
</organism>
<dbReference type="InterPro" id="IPR050300">
    <property type="entry name" value="GDXG_lipolytic_enzyme"/>
</dbReference>
<evidence type="ECO:0000256" key="1">
    <source>
        <dbReference type="ARBA" id="ARBA00022801"/>
    </source>
</evidence>
<dbReference type="GO" id="GO:0016787">
    <property type="term" value="F:hydrolase activity"/>
    <property type="evidence" value="ECO:0007669"/>
    <property type="project" value="UniProtKB-KW"/>
</dbReference>
<keyword evidence="2" id="KW-0732">Signal</keyword>
<feature type="domain" description="BD-FAE-like" evidence="3">
    <location>
        <begin position="64"/>
        <end position="260"/>
    </location>
</feature>
<dbReference type="AlphaFoldDB" id="A0A2D0N3S3"/>
<evidence type="ECO:0000256" key="2">
    <source>
        <dbReference type="SAM" id="SignalP"/>
    </source>
</evidence>
<keyword evidence="1" id="KW-0378">Hydrolase</keyword>
<dbReference type="SUPFAM" id="SSF53474">
    <property type="entry name" value="alpha/beta-Hydrolases"/>
    <property type="match status" value="1"/>
</dbReference>